<dbReference type="GO" id="GO:0016651">
    <property type="term" value="F:oxidoreductase activity, acting on NAD(P)H"/>
    <property type="evidence" value="ECO:0007669"/>
    <property type="project" value="UniProtKB-ARBA"/>
</dbReference>
<dbReference type="PROSITE" id="PS50902">
    <property type="entry name" value="FLAVODOXIN_LIKE"/>
    <property type="match status" value="1"/>
</dbReference>
<dbReference type="PANTHER" id="PTHR39201:SF1">
    <property type="entry name" value="FLAVODOXIN-LIKE DOMAIN-CONTAINING PROTEIN"/>
    <property type="match status" value="1"/>
</dbReference>
<name>A0A1M6RIW5_PARC5</name>
<dbReference type="RefSeq" id="WP_073151794.1">
    <property type="nucleotide sequence ID" value="NZ_FRAG01000047.1"/>
</dbReference>
<evidence type="ECO:0000313" key="3">
    <source>
        <dbReference type="Proteomes" id="UP000184465"/>
    </source>
</evidence>
<reference evidence="2 3" key="1">
    <citation type="submission" date="2016-11" db="EMBL/GenBank/DDBJ databases">
        <authorList>
            <person name="Jaros S."/>
            <person name="Januszkiewicz K."/>
            <person name="Wedrychowicz H."/>
        </authorList>
    </citation>
    <scope>NUCLEOTIDE SEQUENCE [LARGE SCALE GENOMIC DNA]</scope>
    <source>
        <strain evidence="2 3">DSM 15212</strain>
    </source>
</reference>
<dbReference type="SUPFAM" id="SSF52218">
    <property type="entry name" value="Flavoproteins"/>
    <property type="match status" value="1"/>
</dbReference>
<organism evidence="2 3">
    <name type="scientific">Paramaledivibacter caminithermalis (strain DSM 15212 / CIP 107654 / DViRD3)</name>
    <name type="common">Clostridium caminithermale</name>
    <dbReference type="NCBI Taxonomy" id="1121301"/>
    <lineage>
        <taxon>Bacteria</taxon>
        <taxon>Bacillati</taxon>
        <taxon>Bacillota</taxon>
        <taxon>Clostridia</taxon>
        <taxon>Peptostreptococcales</taxon>
        <taxon>Caminicellaceae</taxon>
        <taxon>Paramaledivibacter</taxon>
    </lineage>
</organism>
<sequence length="164" mass="18713">MEGKKLKKLIIFYSLEGNTRFIAENISDITGGDLLELKPKEDIKSKGFMRFIWGGRQVVTGKKPELMPINKNPNDYDIIFLGTPIWASRYTPAINSFLDKTKITGKKIALFCCHAGGGNGKAFNMLKEQLKENEILGQIEFKDPLKHDKEEAILRLKKWIEEII</sequence>
<dbReference type="OrthoDB" id="9806505at2"/>
<dbReference type="STRING" id="1121301.SAMN02745912_02978"/>
<protein>
    <submittedName>
        <fullName evidence="2">Flavodoxin</fullName>
    </submittedName>
</protein>
<feature type="domain" description="Flavodoxin-like" evidence="1">
    <location>
        <begin position="8"/>
        <end position="164"/>
    </location>
</feature>
<gene>
    <name evidence="2" type="ORF">SAMN02745912_02978</name>
</gene>
<dbReference type="GO" id="GO:0010181">
    <property type="term" value="F:FMN binding"/>
    <property type="evidence" value="ECO:0007669"/>
    <property type="project" value="InterPro"/>
</dbReference>
<accession>A0A1M6RIW5</accession>
<dbReference type="PANTHER" id="PTHR39201">
    <property type="entry name" value="EXPORTED PROTEIN-RELATED"/>
    <property type="match status" value="1"/>
</dbReference>
<dbReference type="InterPro" id="IPR008254">
    <property type="entry name" value="Flavodoxin/NO_synth"/>
</dbReference>
<dbReference type="EMBL" id="FRAG01000047">
    <property type="protein sequence ID" value="SHK32297.1"/>
    <property type="molecule type" value="Genomic_DNA"/>
</dbReference>
<dbReference type="InterPro" id="IPR029039">
    <property type="entry name" value="Flavoprotein-like_sf"/>
</dbReference>
<proteinExistence type="predicted"/>
<keyword evidence="3" id="KW-1185">Reference proteome</keyword>
<dbReference type="Pfam" id="PF12682">
    <property type="entry name" value="Flavodoxin_4"/>
    <property type="match status" value="1"/>
</dbReference>
<dbReference type="Gene3D" id="3.40.50.360">
    <property type="match status" value="1"/>
</dbReference>
<dbReference type="AlphaFoldDB" id="A0A1M6RIW5"/>
<dbReference type="Proteomes" id="UP000184465">
    <property type="component" value="Unassembled WGS sequence"/>
</dbReference>
<evidence type="ECO:0000259" key="1">
    <source>
        <dbReference type="PROSITE" id="PS50902"/>
    </source>
</evidence>
<evidence type="ECO:0000313" key="2">
    <source>
        <dbReference type="EMBL" id="SHK32297.1"/>
    </source>
</evidence>